<protein>
    <submittedName>
        <fullName evidence="7">LPXTG cell wall anchor domain-containing protein</fullName>
    </submittedName>
</protein>
<comment type="caution">
    <text evidence="7">The sequence shown here is derived from an EMBL/GenBank/DDBJ whole genome shotgun (WGS) entry which is preliminary data.</text>
</comment>
<keyword evidence="4" id="KW-0572">Peptidoglycan-anchor</keyword>
<evidence type="ECO:0000313" key="8">
    <source>
        <dbReference type="Proteomes" id="UP000886632"/>
    </source>
</evidence>
<dbReference type="Proteomes" id="UP000886632">
    <property type="component" value="Unassembled WGS sequence"/>
</dbReference>
<organism evidence="7 8">
    <name type="scientific">Candidatus Phosphoribacter hodrii</name>
    <dbReference type="NCBI Taxonomy" id="2953743"/>
    <lineage>
        <taxon>Bacteria</taxon>
        <taxon>Bacillati</taxon>
        <taxon>Actinomycetota</taxon>
        <taxon>Actinomycetes</taxon>
        <taxon>Micrococcales</taxon>
        <taxon>Dermatophilaceae</taxon>
        <taxon>Candidatus Phosphoribacter</taxon>
    </lineage>
</organism>
<dbReference type="AlphaFoldDB" id="A0A9D7T9S4"/>
<keyword evidence="5" id="KW-1133">Transmembrane helix</keyword>
<feature type="transmembrane region" description="Helical" evidence="5">
    <location>
        <begin position="404"/>
        <end position="424"/>
    </location>
</feature>
<name>A0A9D7T9S4_9MICO</name>
<evidence type="ECO:0000313" key="7">
    <source>
        <dbReference type="EMBL" id="MBL0003519.1"/>
    </source>
</evidence>
<evidence type="ECO:0000256" key="3">
    <source>
        <dbReference type="ARBA" id="ARBA00022729"/>
    </source>
</evidence>
<feature type="domain" description="Gram-positive cocci surface proteins LPxTG" evidence="6">
    <location>
        <begin position="397"/>
        <end position="434"/>
    </location>
</feature>
<dbReference type="PROSITE" id="PS50847">
    <property type="entry name" value="GRAM_POS_ANCHORING"/>
    <property type="match status" value="1"/>
</dbReference>
<evidence type="ECO:0000259" key="6">
    <source>
        <dbReference type="PROSITE" id="PS50847"/>
    </source>
</evidence>
<keyword evidence="3" id="KW-0732">Signal</keyword>
<keyword evidence="5" id="KW-0472">Membrane</keyword>
<dbReference type="Pfam" id="PF00746">
    <property type="entry name" value="Gram_pos_anchor"/>
    <property type="match status" value="1"/>
</dbReference>
<dbReference type="EMBL" id="JADKGK010000013">
    <property type="protein sequence ID" value="MBL0003519.1"/>
    <property type="molecule type" value="Genomic_DNA"/>
</dbReference>
<sequence>MSIVKSINGDDANTAPGVSVTAGSPLSVSFVVSNTGTSYLSNVTVTDSDATGISCSGADEAAPNVIPLLAPGSAPVTCTATVVALAPGATHVDTGSVTGTPVLADGSTPAVGADGQALVPPTASDPAHAYAPATAGVSIVKSINGDDANTAPGVSVTAGSPLSVSFVVSNTGTSYLSNVTVTDSDATGISCSGADEAAPNVIPLLAPGSAPVTCTATVVALAPGATHVDTGSVTGTPVLADGSTPAVGADGQPLVPPTASDPAHAYAPAHPGVSVVKRINGDDAATAPGVSVSAGSLMAITFEVTNTGDVRIEPVQVSDSTVTDIQCPGTALDPGEVMTCSATLAAPALGVEHTNTVTVTGTPVLADGTPALGDDGQPASAPTATDTAYAVIVAPFLPNTGTDVARFLAIALGLMAAGGLLLGATRRRRRRATEE</sequence>
<evidence type="ECO:0000256" key="2">
    <source>
        <dbReference type="ARBA" id="ARBA00022525"/>
    </source>
</evidence>
<keyword evidence="1" id="KW-0134">Cell wall</keyword>
<keyword evidence="2" id="KW-0964">Secreted</keyword>
<dbReference type="NCBIfam" id="TIGR01167">
    <property type="entry name" value="LPXTG_anchor"/>
    <property type="match status" value="1"/>
</dbReference>
<dbReference type="InterPro" id="IPR019931">
    <property type="entry name" value="LPXTG_anchor"/>
</dbReference>
<keyword evidence="5" id="KW-0812">Transmembrane</keyword>
<proteinExistence type="predicted"/>
<dbReference type="InterPro" id="IPR055354">
    <property type="entry name" value="DUF7507"/>
</dbReference>
<dbReference type="Pfam" id="PF24346">
    <property type="entry name" value="DUF7507"/>
    <property type="match status" value="3"/>
</dbReference>
<accession>A0A9D7T9S4</accession>
<evidence type="ECO:0000256" key="1">
    <source>
        <dbReference type="ARBA" id="ARBA00022512"/>
    </source>
</evidence>
<evidence type="ECO:0000256" key="5">
    <source>
        <dbReference type="SAM" id="Phobius"/>
    </source>
</evidence>
<gene>
    <name evidence="7" type="ORF">IPP00_05885</name>
</gene>
<reference evidence="7" key="1">
    <citation type="submission" date="2020-10" db="EMBL/GenBank/DDBJ databases">
        <title>Connecting structure to function with the recovery of over 1000 high-quality activated sludge metagenome-assembled genomes encoding full-length rRNA genes using long-read sequencing.</title>
        <authorList>
            <person name="Singleton C.M."/>
            <person name="Petriglieri F."/>
            <person name="Kristensen J.M."/>
            <person name="Kirkegaard R.H."/>
            <person name="Michaelsen T.Y."/>
            <person name="Andersen M.H."/>
            <person name="Karst S.M."/>
            <person name="Dueholm M.S."/>
            <person name="Nielsen P.H."/>
            <person name="Albertsen M."/>
        </authorList>
    </citation>
    <scope>NUCLEOTIDE SEQUENCE</scope>
    <source>
        <strain evidence="7">Ribe_18-Q3-R11-54_MAXAC.001</strain>
    </source>
</reference>
<evidence type="ECO:0000256" key="4">
    <source>
        <dbReference type="ARBA" id="ARBA00023088"/>
    </source>
</evidence>